<dbReference type="Proteomes" id="UP000324222">
    <property type="component" value="Unassembled WGS sequence"/>
</dbReference>
<reference evidence="1 2" key="1">
    <citation type="submission" date="2019-05" db="EMBL/GenBank/DDBJ databases">
        <title>Another draft genome of Portunus trituberculatus and its Hox gene families provides insights of decapod evolution.</title>
        <authorList>
            <person name="Jeong J.-H."/>
            <person name="Song I."/>
            <person name="Kim S."/>
            <person name="Choi T."/>
            <person name="Kim D."/>
            <person name="Ryu S."/>
            <person name="Kim W."/>
        </authorList>
    </citation>
    <scope>NUCLEOTIDE SEQUENCE [LARGE SCALE GENOMIC DNA]</scope>
    <source>
        <tissue evidence="1">Muscle</tissue>
    </source>
</reference>
<accession>A0A5B7JJX4</accession>
<protein>
    <submittedName>
        <fullName evidence="1">Uncharacterized protein</fullName>
    </submittedName>
</protein>
<proteinExistence type="predicted"/>
<comment type="caution">
    <text evidence="1">The sequence shown here is derived from an EMBL/GenBank/DDBJ whole genome shotgun (WGS) entry which is preliminary data.</text>
</comment>
<gene>
    <name evidence="1" type="ORF">E2C01_090064</name>
</gene>
<evidence type="ECO:0000313" key="2">
    <source>
        <dbReference type="Proteomes" id="UP000324222"/>
    </source>
</evidence>
<organism evidence="1 2">
    <name type="scientific">Portunus trituberculatus</name>
    <name type="common">Swimming crab</name>
    <name type="synonym">Neptunus trituberculatus</name>
    <dbReference type="NCBI Taxonomy" id="210409"/>
    <lineage>
        <taxon>Eukaryota</taxon>
        <taxon>Metazoa</taxon>
        <taxon>Ecdysozoa</taxon>
        <taxon>Arthropoda</taxon>
        <taxon>Crustacea</taxon>
        <taxon>Multicrustacea</taxon>
        <taxon>Malacostraca</taxon>
        <taxon>Eumalacostraca</taxon>
        <taxon>Eucarida</taxon>
        <taxon>Decapoda</taxon>
        <taxon>Pleocyemata</taxon>
        <taxon>Brachyura</taxon>
        <taxon>Eubrachyura</taxon>
        <taxon>Portunoidea</taxon>
        <taxon>Portunidae</taxon>
        <taxon>Portuninae</taxon>
        <taxon>Portunus</taxon>
    </lineage>
</organism>
<keyword evidence="2" id="KW-1185">Reference proteome</keyword>
<name>A0A5B7JJX4_PORTR</name>
<dbReference type="AlphaFoldDB" id="A0A5B7JJX4"/>
<sequence>MLIFLGMITVSETHLLVLNA</sequence>
<dbReference type="EMBL" id="VSRR010100133">
    <property type="protein sequence ID" value="MPC94875.1"/>
    <property type="molecule type" value="Genomic_DNA"/>
</dbReference>
<evidence type="ECO:0000313" key="1">
    <source>
        <dbReference type="EMBL" id="MPC94875.1"/>
    </source>
</evidence>